<dbReference type="Pfam" id="PF13173">
    <property type="entry name" value="AAA_14"/>
    <property type="match status" value="1"/>
</dbReference>
<dbReference type="InterPro" id="IPR025420">
    <property type="entry name" value="DUF4143"/>
</dbReference>
<evidence type="ECO:0000259" key="2">
    <source>
        <dbReference type="Pfam" id="PF13635"/>
    </source>
</evidence>
<reference evidence="3 4" key="1">
    <citation type="journal article" date="2018" name="Int. J. Syst. Evol. Microbiol.">
        <title>Rubneribacter badeniensis gen. nov., sp. nov. and Enteroscipio rubneri gen. nov., sp. nov., new members of the Eggerthellaceae isolated from human faeces.</title>
        <authorList>
            <person name="Danylec N."/>
            <person name="Gobl A."/>
            <person name="Stoll D.A."/>
            <person name="Hetzer B."/>
            <person name="Kulling S.E."/>
            <person name="Huch M."/>
        </authorList>
    </citation>
    <scope>NUCLEOTIDE SEQUENCE [LARGE SCALE GENOMIC DNA]</scope>
    <source>
        <strain evidence="3 4">ResAG-85</strain>
    </source>
</reference>
<feature type="domain" description="AAA" evidence="1">
    <location>
        <begin position="21"/>
        <end position="136"/>
    </location>
</feature>
<organism evidence="3 4">
    <name type="scientific">Rubneribacter badeniensis</name>
    <dbReference type="NCBI Taxonomy" id="2070688"/>
    <lineage>
        <taxon>Bacteria</taxon>
        <taxon>Bacillati</taxon>
        <taxon>Actinomycetota</taxon>
        <taxon>Coriobacteriia</taxon>
        <taxon>Eggerthellales</taxon>
        <taxon>Eggerthellaceae</taxon>
        <taxon>Rubneribacter</taxon>
    </lineage>
</organism>
<evidence type="ECO:0000313" key="3">
    <source>
        <dbReference type="EMBL" id="PNV64645.1"/>
    </source>
</evidence>
<protein>
    <submittedName>
        <fullName evidence="3">AAA family ATPase</fullName>
    </submittedName>
</protein>
<dbReference type="PANTHER" id="PTHR43566">
    <property type="entry name" value="CONSERVED PROTEIN"/>
    <property type="match status" value="1"/>
</dbReference>
<evidence type="ECO:0000259" key="1">
    <source>
        <dbReference type="Pfam" id="PF13173"/>
    </source>
</evidence>
<sequence>MRKYYPRVADEVLRSKLEAKGAVLIEGPKWCGKSTTATRAARSAVYLQDPSTREQNMMLAKASPKRFLQGDAPKLIDEWQVVPSIWDAVRFEVDQRDEFGQFILTGSVTPPATDEIAHSGTGRITRMRMRPMTLFESGESSGEVSLAALFDGDHEVFGETSLSLEDLAFALCRGGWPKAIGCRESVALAQAVDYYDDLVSTDFSKIDGVRRSRERVSRFLRSYARHSATGATYTTIRADMLANETDSLSEDTISSYVDVMEKLFVIENLPSWHPNLRSKTAIRTSDTRHFVDPSIAAASLGLGPNDLMNDLRTYGLLFESLCVRDLRVYAQRLRGDVYHYRNKRGQEADAVLHLRDGRYALVEAKLFSQEHIDEGARSLLSIRDDIDEEKMGSPSFLMVVTGTPYAYRREDGVIVAPLGTLAP</sequence>
<gene>
    <name evidence="3" type="ORF">C2L80_10855</name>
</gene>
<name>A0A2K2U2U5_9ACTN</name>
<proteinExistence type="predicted"/>
<dbReference type="InterPro" id="IPR041682">
    <property type="entry name" value="AAA_14"/>
</dbReference>
<dbReference type="AlphaFoldDB" id="A0A2K2U2U5"/>
<dbReference type="Proteomes" id="UP000236488">
    <property type="component" value="Unassembled WGS sequence"/>
</dbReference>
<accession>A0A2K2U2U5</accession>
<dbReference type="EMBL" id="PPEL01000078">
    <property type="protein sequence ID" value="PNV64645.1"/>
    <property type="molecule type" value="Genomic_DNA"/>
</dbReference>
<keyword evidence="4" id="KW-1185">Reference proteome</keyword>
<feature type="domain" description="DUF4143" evidence="2">
    <location>
        <begin position="201"/>
        <end position="365"/>
    </location>
</feature>
<comment type="caution">
    <text evidence="3">The sequence shown here is derived from an EMBL/GenBank/DDBJ whole genome shotgun (WGS) entry which is preliminary data.</text>
</comment>
<dbReference type="PANTHER" id="PTHR43566:SF2">
    <property type="entry name" value="DUF4143 DOMAIN-CONTAINING PROTEIN"/>
    <property type="match status" value="1"/>
</dbReference>
<dbReference type="Pfam" id="PF13635">
    <property type="entry name" value="DUF4143"/>
    <property type="match status" value="1"/>
</dbReference>
<evidence type="ECO:0000313" key="4">
    <source>
        <dbReference type="Proteomes" id="UP000236488"/>
    </source>
</evidence>